<feature type="compositionally biased region" description="Basic and acidic residues" evidence="1">
    <location>
        <begin position="44"/>
        <end position="55"/>
    </location>
</feature>
<dbReference type="Proteomes" id="UP000070700">
    <property type="component" value="Unassembled WGS sequence"/>
</dbReference>
<dbReference type="AlphaFoldDB" id="A0A194XM71"/>
<evidence type="ECO:0000256" key="1">
    <source>
        <dbReference type="SAM" id="MobiDB-lite"/>
    </source>
</evidence>
<evidence type="ECO:0000313" key="2">
    <source>
        <dbReference type="EMBL" id="KUJ21236.1"/>
    </source>
</evidence>
<organism evidence="2 3">
    <name type="scientific">Mollisia scopiformis</name>
    <name type="common">Conifer needle endophyte fungus</name>
    <name type="synonym">Phialocephala scopiformis</name>
    <dbReference type="NCBI Taxonomy" id="149040"/>
    <lineage>
        <taxon>Eukaryota</taxon>
        <taxon>Fungi</taxon>
        <taxon>Dikarya</taxon>
        <taxon>Ascomycota</taxon>
        <taxon>Pezizomycotina</taxon>
        <taxon>Leotiomycetes</taxon>
        <taxon>Helotiales</taxon>
        <taxon>Mollisiaceae</taxon>
        <taxon>Mollisia</taxon>
    </lineage>
</organism>
<evidence type="ECO:0008006" key="4">
    <source>
        <dbReference type="Google" id="ProtNLM"/>
    </source>
</evidence>
<dbReference type="GeneID" id="28822585"/>
<dbReference type="OrthoDB" id="420564at2759"/>
<feature type="compositionally biased region" description="Polar residues" evidence="1">
    <location>
        <begin position="102"/>
        <end position="111"/>
    </location>
</feature>
<dbReference type="InParanoid" id="A0A194XM71"/>
<evidence type="ECO:0000313" key="3">
    <source>
        <dbReference type="Proteomes" id="UP000070700"/>
    </source>
</evidence>
<feature type="compositionally biased region" description="Low complexity" evidence="1">
    <location>
        <begin position="56"/>
        <end position="69"/>
    </location>
</feature>
<name>A0A194XM71_MOLSC</name>
<dbReference type="EMBL" id="KQ947408">
    <property type="protein sequence ID" value="KUJ21236.1"/>
    <property type="molecule type" value="Genomic_DNA"/>
</dbReference>
<dbReference type="RefSeq" id="XP_018075591.1">
    <property type="nucleotide sequence ID" value="XM_018212859.1"/>
</dbReference>
<sequence>MEGDGNRLPWGKPKPPTTPSANSDGAEQVPLWRRRGSMRPPIQDAREPAPRRQELTQEPSSSSSPLPSTRQDPPNIREPLRRQPDPRQDIVAGLPPLPFRTQDPSSANAPQRRQDPTRQVQRRTSDTLSRSPESPIAREPPRRRHDSTPDATTMASGGPSRRRGSSTQRAGASRDYSAASWRDNANPLPIANTPTPPPPAIHPPWPKAHPTKLTNKNVAYMTIRLSDINPGIMPHISIKECKFLASYNWIKADVASIYVPGTPARWSPPALPFTIAPDSEQDEHRRLITAPRWAPFFASMLIMQPNYPLGEIDLVTDRSSLRRLFEWVCSSSTEDSWRLDANIVEGTMFLSKWVKSFGRFIGPGHSGYGFGFEKACLKFEGDVNDSSSHHRILEYELGGLKCLVQSEADGYVADNNTQAESGESSNSRTDASTSRTESLFPEVDGVKVIQKGDFVSPLSIVEAKCTSHRTPLQQQKDRVSLQCWLSQTQTVLAGQHQQGTVNNIETFRMGSSFSQWEKHVGHQHELRRLIGLIKVIRKTARDNASGRCYLIYDVDAGPGILQVLRANDDTRVSLSDEVKEQFWPRPTPSS</sequence>
<accession>A0A194XM71</accession>
<feature type="compositionally biased region" description="Basic and acidic residues" evidence="1">
    <location>
        <begin position="78"/>
        <end position="88"/>
    </location>
</feature>
<dbReference type="PANTHER" id="PTHR35179">
    <property type="entry name" value="PROTEIN CBG02620"/>
    <property type="match status" value="1"/>
</dbReference>
<keyword evidence="3" id="KW-1185">Reference proteome</keyword>
<feature type="region of interest" description="Disordered" evidence="1">
    <location>
        <begin position="414"/>
        <end position="436"/>
    </location>
</feature>
<protein>
    <recommendedName>
        <fullName evidence="4">Decapping nuclease</fullName>
    </recommendedName>
</protein>
<feature type="compositionally biased region" description="Pro residues" evidence="1">
    <location>
        <begin position="194"/>
        <end position="207"/>
    </location>
</feature>
<reference evidence="2 3" key="1">
    <citation type="submission" date="2015-10" db="EMBL/GenBank/DDBJ databases">
        <title>Full genome of DAOMC 229536 Phialocephala scopiformis, a fungal endophyte of spruce producing the potent anti-insectan compound rugulosin.</title>
        <authorList>
            <consortium name="DOE Joint Genome Institute"/>
            <person name="Walker A.K."/>
            <person name="Frasz S.L."/>
            <person name="Seifert K.A."/>
            <person name="Miller J.D."/>
            <person name="Mondo S.J."/>
            <person name="Labutti K."/>
            <person name="Lipzen A."/>
            <person name="Dockter R."/>
            <person name="Kennedy M."/>
            <person name="Grigoriev I.V."/>
            <person name="Spatafora J.W."/>
        </authorList>
    </citation>
    <scope>NUCLEOTIDE SEQUENCE [LARGE SCALE GENOMIC DNA]</scope>
    <source>
        <strain evidence="2 3">CBS 120377</strain>
    </source>
</reference>
<dbReference type="KEGG" id="psco:LY89DRAFT_665681"/>
<proteinExistence type="predicted"/>
<gene>
    <name evidence="2" type="ORF">LY89DRAFT_665681</name>
</gene>
<dbReference type="PANTHER" id="PTHR35179:SF1">
    <property type="entry name" value="INTEGRAL MEMBRANE PROTEIN"/>
    <property type="match status" value="1"/>
</dbReference>
<feature type="region of interest" description="Disordered" evidence="1">
    <location>
        <begin position="1"/>
        <end position="209"/>
    </location>
</feature>